<feature type="transmembrane region" description="Helical" evidence="1">
    <location>
        <begin position="435"/>
        <end position="454"/>
    </location>
</feature>
<dbReference type="EMBL" id="LR134155">
    <property type="protein sequence ID" value="VEA71729.1"/>
    <property type="molecule type" value="Genomic_DNA"/>
</dbReference>
<dbReference type="AlphaFoldDB" id="A0A447QNX2"/>
<dbReference type="GO" id="GO:0016020">
    <property type="term" value="C:membrane"/>
    <property type="evidence" value="ECO:0007669"/>
    <property type="project" value="InterPro"/>
</dbReference>
<dbReference type="SUPFAM" id="SSF55073">
    <property type="entry name" value="Nucleotide cyclase"/>
    <property type="match status" value="1"/>
</dbReference>
<accession>A0A447QNX2</accession>
<keyword evidence="1" id="KW-0472">Membrane</keyword>
<keyword evidence="1" id="KW-0812">Transmembrane</keyword>
<dbReference type="Proteomes" id="UP000271603">
    <property type="component" value="Chromosome"/>
</dbReference>
<feature type="transmembrane region" description="Helical" evidence="1">
    <location>
        <begin position="26"/>
        <end position="48"/>
    </location>
</feature>
<dbReference type="InterPro" id="IPR003660">
    <property type="entry name" value="HAMP_dom"/>
</dbReference>
<evidence type="ECO:0000313" key="4">
    <source>
        <dbReference type="EMBL" id="VEA71729.1"/>
    </source>
</evidence>
<feature type="domain" description="GGDEF" evidence="3">
    <location>
        <begin position="281"/>
        <end position="433"/>
    </location>
</feature>
<evidence type="ECO:0000259" key="2">
    <source>
        <dbReference type="PROSITE" id="PS50885"/>
    </source>
</evidence>
<dbReference type="CDD" id="cd01949">
    <property type="entry name" value="GGDEF"/>
    <property type="match status" value="1"/>
</dbReference>
<reference evidence="4 5" key="1">
    <citation type="submission" date="2018-12" db="EMBL/GenBank/DDBJ databases">
        <authorList>
            <consortium name="Pathogen Informatics"/>
        </authorList>
    </citation>
    <scope>NUCLEOTIDE SEQUENCE [LARGE SCALE GENOMIC DNA]</scope>
    <source>
        <strain evidence="4 5">NCTC9419</strain>
    </source>
</reference>
<dbReference type="GO" id="GO:0052621">
    <property type="term" value="F:diguanylate cyclase activity"/>
    <property type="evidence" value="ECO:0007669"/>
    <property type="project" value="UniProtKB-EC"/>
</dbReference>
<keyword evidence="4" id="KW-0548">Nucleotidyltransferase</keyword>
<dbReference type="InterPro" id="IPR000160">
    <property type="entry name" value="GGDEF_dom"/>
</dbReference>
<dbReference type="STRING" id="61652.AXX16_4490"/>
<dbReference type="GO" id="GO:0007165">
    <property type="term" value="P:signal transduction"/>
    <property type="evidence" value="ECO:0007669"/>
    <property type="project" value="InterPro"/>
</dbReference>
<dbReference type="InterPro" id="IPR052163">
    <property type="entry name" value="DGC-Regulatory_Protein"/>
</dbReference>
<dbReference type="PROSITE" id="PS50885">
    <property type="entry name" value="HAMP"/>
    <property type="match status" value="1"/>
</dbReference>
<dbReference type="PANTHER" id="PTHR46663:SF2">
    <property type="entry name" value="GGDEF DOMAIN-CONTAINING PROTEIN"/>
    <property type="match status" value="1"/>
</dbReference>
<dbReference type="EC" id="2.7.7.65" evidence="4"/>
<gene>
    <name evidence="4" type="primary">yfiN</name>
    <name evidence="4" type="ORF">NCTC9419_03298</name>
</gene>
<evidence type="ECO:0000313" key="5">
    <source>
        <dbReference type="Proteomes" id="UP000271603"/>
    </source>
</evidence>
<proteinExistence type="predicted"/>
<dbReference type="Pfam" id="PF17152">
    <property type="entry name" value="CHASE8"/>
    <property type="match status" value="1"/>
</dbReference>
<organism evidence="4 5">
    <name type="scientific">Serratia rubidaea</name>
    <name type="common">Serratia marinorubra</name>
    <dbReference type="NCBI Taxonomy" id="61652"/>
    <lineage>
        <taxon>Bacteria</taxon>
        <taxon>Pseudomonadati</taxon>
        <taxon>Pseudomonadota</taxon>
        <taxon>Gammaproteobacteria</taxon>
        <taxon>Enterobacterales</taxon>
        <taxon>Yersiniaceae</taxon>
        <taxon>Serratia</taxon>
    </lineage>
</organism>
<dbReference type="InterPro" id="IPR043128">
    <property type="entry name" value="Rev_trsase/Diguanyl_cyclase"/>
</dbReference>
<dbReference type="InterPro" id="IPR033417">
    <property type="entry name" value="CHASE8"/>
</dbReference>
<dbReference type="Pfam" id="PF00990">
    <property type="entry name" value="GGDEF"/>
    <property type="match status" value="1"/>
</dbReference>
<name>A0A447QNX2_SERRU</name>
<evidence type="ECO:0000256" key="1">
    <source>
        <dbReference type="SAM" id="Phobius"/>
    </source>
</evidence>
<dbReference type="Gene3D" id="3.30.70.270">
    <property type="match status" value="1"/>
</dbReference>
<keyword evidence="1" id="KW-1133">Transmembrane helix</keyword>
<dbReference type="PROSITE" id="PS50887">
    <property type="entry name" value="GGDEF"/>
    <property type="match status" value="1"/>
</dbReference>
<feature type="domain" description="HAMP" evidence="2">
    <location>
        <begin position="186"/>
        <end position="239"/>
    </location>
</feature>
<dbReference type="InterPro" id="IPR029787">
    <property type="entry name" value="Nucleotide_cyclase"/>
</dbReference>
<dbReference type="PANTHER" id="PTHR46663">
    <property type="entry name" value="DIGUANYLATE CYCLASE DGCT-RELATED"/>
    <property type="match status" value="1"/>
</dbReference>
<keyword evidence="4" id="KW-0808">Transferase</keyword>
<sequence length="513" mass="56275">MMGLFRRKRAAHARPTLGQVLQRMNLSLALIAVGTAGVFLTLVALFALRAYANHNLHLIARSISYTVEAAVVFDDRSAAREALMLIASNEEVSEAKILNKDGRLLAYWHHPKDGPLHGLEQMVARWAMPEAIELPITHEGKQVGKVWLSGHGGSLLRFLLRGLAGIIACLALSTLCALILSRRMLHGIVRSLNDIANVAHVVRSDRSFGQRVPSAPIAELHELSNDFNGLLEELETWQAHLKQENDSLTHRATHDSLTGLPNRAFFESRLSHALNHIAPEEKLAVLFIDGDRFKEVNDSHGHAAGDAVLTAIAGRIRAQLRDGDVVARLGGDEFAVLLSPVRRQADVTRIADKIIGSMAQPVPLPNQEQVIASLSIGIAFYPIMRQRLRGCCTKPMTPCIRRSIVITEVGGWRPRNSHPNRSRGKQGIIMIKQRLTRPFSLLAMMFIAVLALAGCQSKQGLTAEQIALLQAQGFKLTDKAGSSACPTRCCSAITSANSARKAQRRCRKWGARC</sequence>
<dbReference type="NCBIfam" id="TIGR00254">
    <property type="entry name" value="GGDEF"/>
    <property type="match status" value="1"/>
</dbReference>
<feature type="transmembrane region" description="Helical" evidence="1">
    <location>
        <begin position="158"/>
        <end position="180"/>
    </location>
</feature>
<dbReference type="SMART" id="SM00267">
    <property type="entry name" value="GGDEF"/>
    <property type="match status" value="1"/>
</dbReference>
<protein>
    <submittedName>
        <fullName evidence="4">Probable diguanylate cyclase YfiN</fullName>
        <ecNumber evidence="4">2.7.7.65</ecNumber>
    </submittedName>
</protein>
<evidence type="ECO:0000259" key="3">
    <source>
        <dbReference type="PROSITE" id="PS50887"/>
    </source>
</evidence>